<feature type="region of interest" description="Disordered" evidence="1">
    <location>
        <begin position="1"/>
        <end position="22"/>
    </location>
</feature>
<dbReference type="Proteomes" id="UP000011717">
    <property type="component" value="Unassembled WGS sequence"/>
</dbReference>
<name>M2U565_9SPHN</name>
<dbReference type="EMBL" id="AMRV01000004">
    <property type="protein sequence ID" value="EMD83138.1"/>
    <property type="molecule type" value="Genomic_DNA"/>
</dbReference>
<dbReference type="AlphaFoldDB" id="M2U565"/>
<keyword evidence="3" id="KW-1185">Reference proteome</keyword>
<evidence type="ECO:0000313" key="2">
    <source>
        <dbReference type="EMBL" id="EMD83138.1"/>
    </source>
</evidence>
<sequence>MEGRRLSGRYNADRPNLLNASTPTCRRARRPLAPFAFGEKD</sequence>
<accession>M2U565</accession>
<protein>
    <submittedName>
        <fullName evidence="2">Uncharacterized protein</fullName>
    </submittedName>
</protein>
<gene>
    <name evidence="2" type="ORF">C725_1736</name>
</gene>
<organism evidence="2 3">
    <name type="scientific">Pacificimonas flava</name>
    <dbReference type="NCBI Taxonomy" id="1234595"/>
    <lineage>
        <taxon>Bacteria</taxon>
        <taxon>Pseudomonadati</taxon>
        <taxon>Pseudomonadota</taxon>
        <taxon>Alphaproteobacteria</taxon>
        <taxon>Sphingomonadales</taxon>
        <taxon>Sphingosinicellaceae</taxon>
        <taxon>Pacificimonas</taxon>
    </lineage>
</organism>
<evidence type="ECO:0000313" key="3">
    <source>
        <dbReference type="Proteomes" id="UP000011717"/>
    </source>
</evidence>
<proteinExistence type="predicted"/>
<evidence type="ECO:0000256" key="1">
    <source>
        <dbReference type="SAM" id="MobiDB-lite"/>
    </source>
</evidence>
<comment type="caution">
    <text evidence="2">The sequence shown here is derived from an EMBL/GenBank/DDBJ whole genome shotgun (WGS) entry which is preliminary data.</text>
</comment>
<reference evidence="2 3" key="1">
    <citation type="journal article" date="2013" name="Genome Announc.">
        <title>Draft Genome Sequence of Strain JLT2015T, Belonging to the Family Sphingomonadaceae of the Alphaproteobacteria.</title>
        <authorList>
            <person name="Tang K."/>
            <person name="Liu K."/>
            <person name="Li S."/>
            <person name="Jiao N."/>
        </authorList>
    </citation>
    <scope>NUCLEOTIDE SEQUENCE [LARGE SCALE GENOMIC DNA]</scope>
    <source>
        <strain evidence="2 3">JLT2015</strain>
    </source>
</reference>